<feature type="repeat" description="PPR" evidence="3">
    <location>
        <begin position="246"/>
        <end position="280"/>
    </location>
</feature>
<dbReference type="PROSITE" id="PS51375">
    <property type="entry name" value="PPR"/>
    <property type="match status" value="9"/>
</dbReference>
<feature type="repeat" description="PPR" evidence="3">
    <location>
        <begin position="176"/>
        <end position="210"/>
    </location>
</feature>
<dbReference type="SUPFAM" id="SSF81901">
    <property type="entry name" value="HCP-like"/>
    <property type="match status" value="1"/>
</dbReference>
<keyword evidence="2" id="KW-0677">Repeat</keyword>
<feature type="repeat" description="PPR" evidence="3">
    <location>
        <begin position="141"/>
        <end position="175"/>
    </location>
</feature>
<dbReference type="NCBIfam" id="TIGR00756">
    <property type="entry name" value="PPR"/>
    <property type="match status" value="9"/>
</dbReference>
<dbReference type="InterPro" id="IPR011990">
    <property type="entry name" value="TPR-like_helical_dom_sf"/>
</dbReference>
<comment type="similarity">
    <text evidence="1">Belongs to the PPR family. P subfamily.</text>
</comment>
<reference evidence="4" key="1">
    <citation type="submission" date="2020-06" db="EMBL/GenBank/DDBJ databases">
        <title>WGS assembly of Ceratodon purpureus strain R40.</title>
        <authorList>
            <person name="Carey S.B."/>
            <person name="Jenkins J."/>
            <person name="Shu S."/>
            <person name="Lovell J.T."/>
            <person name="Sreedasyam A."/>
            <person name="Maumus F."/>
            <person name="Tiley G.P."/>
            <person name="Fernandez-Pozo N."/>
            <person name="Barry K."/>
            <person name="Chen C."/>
            <person name="Wang M."/>
            <person name="Lipzen A."/>
            <person name="Daum C."/>
            <person name="Saski C.A."/>
            <person name="Payton A.C."/>
            <person name="Mcbreen J.C."/>
            <person name="Conrad R.E."/>
            <person name="Kollar L.M."/>
            <person name="Olsson S."/>
            <person name="Huttunen S."/>
            <person name="Landis J.B."/>
            <person name="Wickett N.J."/>
            <person name="Johnson M.G."/>
            <person name="Rensing S.A."/>
            <person name="Grimwood J."/>
            <person name="Schmutz J."/>
            <person name="Mcdaniel S.F."/>
        </authorList>
    </citation>
    <scope>NUCLEOTIDE SEQUENCE</scope>
    <source>
        <strain evidence="4">R40</strain>
    </source>
</reference>
<feature type="repeat" description="PPR" evidence="3">
    <location>
        <begin position="461"/>
        <end position="495"/>
    </location>
</feature>
<dbReference type="EMBL" id="CM026422">
    <property type="protein sequence ID" value="KAG0585419.1"/>
    <property type="molecule type" value="Genomic_DNA"/>
</dbReference>
<organism evidence="4 5">
    <name type="scientific">Ceratodon purpureus</name>
    <name type="common">Fire moss</name>
    <name type="synonym">Dicranum purpureum</name>
    <dbReference type="NCBI Taxonomy" id="3225"/>
    <lineage>
        <taxon>Eukaryota</taxon>
        <taxon>Viridiplantae</taxon>
        <taxon>Streptophyta</taxon>
        <taxon>Embryophyta</taxon>
        <taxon>Bryophyta</taxon>
        <taxon>Bryophytina</taxon>
        <taxon>Bryopsida</taxon>
        <taxon>Dicranidae</taxon>
        <taxon>Pseudoditrichales</taxon>
        <taxon>Ditrichaceae</taxon>
        <taxon>Ceratodon</taxon>
    </lineage>
</organism>
<dbReference type="Proteomes" id="UP000822688">
    <property type="component" value="Chromosome 2"/>
</dbReference>
<dbReference type="PANTHER" id="PTHR47447:SF17">
    <property type="entry name" value="OS12G0638900 PROTEIN"/>
    <property type="match status" value="1"/>
</dbReference>
<evidence type="ECO:0000313" key="5">
    <source>
        <dbReference type="Proteomes" id="UP000822688"/>
    </source>
</evidence>
<dbReference type="Gene3D" id="1.25.40.10">
    <property type="entry name" value="Tetratricopeptide repeat domain"/>
    <property type="match status" value="4"/>
</dbReference>
<evidence type="ECO:0008006" key="6">
    <source>
        <dbReference type="Google" id="ProtNLM"/>
    </source>
</evidence>
<sequence length="659" mass="73975">MWLAGMQACLRQTHSCLREILLEGPRAGGGGVNRGLIVLQFQNTVATWSTASSRNSSSEISHDAGNSGRNYKHNNKSHAVIVAQFEELLQEWGSKTPQLLDALQVELKPMIVCRVLKKMPNPKVARKFFKWAGSKKGYQHNMYTYTALIDHYGRAKNFEAIEEVLAEMCEVGCGMSIVTFSSVMHWYREAKNLAGVHRVWEHMQREGCRPNEYTYTTYIDALAKNGCHKEALEVFKEMQDSGCDPNMFTYNVLIHSLVKAGKLDGACEMFKKLLELEQRPNFVTYTILVSAHAKSGDFDNAIHFFKKMMEAGFVPSHALRSLLFTALTTKDRAAEVAELTQMCTDMGARIDKRKSKPEGVHEKPPTPVKLAELLIRWGPATERALEALTPNLPSQYLSNVFANLSSYPEVVWRFFKWLKSQEAHEPSKYVFSKVMDILGKSGHVDMQLEVLADAEASKVANSVMYNTLIHSYCTGKQTDAALEIFENMKERGHKPNAHTYTMLIDLLSRTRNHAQAMKMYGAMVKADCKPSMHTYTVVIQSLARSGKVNAANTLFERLPSLGIAPSAVTYTVLIQAFLREKDIERALELYEAMTSNGIIASRVTLRVLTRGLKAAGMHDKAELLSREQPAFQGLVKGGRSHRHMEVQKDVQAILLQSLS</sequence>
<feature type="repeat" description="PPR" evidence="3">
    <location>
        <begin position="281"/>
        <end position="315"/>
    </location>
</feature>
<feature type="repeat" description="PPR" evidence="3">
    <location>
        <begin position="496"/>
        <end position="530"/>
    </location>
</feature>
<dbReference type="AlphaFoldDB" id="A0A8T0IQX7"/>
<evidence type="ECO:0000256" key="3">
    <source>
        <dbReference type="PROSITE-ProRule" id="PRU00708"/>
    </source>
</evidence>
<gene>
    <name evidence="4" type="ORF">KC19_2G010500</name>
</gene>
<feature type="repeat" description="PPR" evidence="3">
    <location>
        <begin position="531"/>
        <end position="565"/>
    </location>
</feature>
<evidence type="ECO:0000313" key="4">
    <source>
        <dbReference type="EMBL" id="KAG0585419.1"/>
    </source>
</evidence>
<evidence type="ECO:0000256" key="1">
    <source>
        <dbReference type="ARBA" id="ARBA00007626"/>
    </source>
</evidence>
<dbReference type="PANTHER" id="PTHR47447">
    <property type="entry name" value="OS03G0856100 PROTEIN"/>
    <property type="match status" value="1"/>
</dbReference>
<dbReference type="Pfam" id="PF13041">
    <property type="entry name" value="PPR_2"/>
    <property type="match status" value="3"/>
</dbReference>
<comment type="caution">
    <text evidence="4">The sequence shown here is derived from an EMBL/GenBank/DDBJ whole genome shotgun (WGS) entry which is preliminary data.</text>
</comment>
<name>A0A8T0IQX7_CERPU</name>
<protein>
    <recommendedName>
        <fullName evidence="6">Pentacotripeptide-repeat region of PRORP domain-containing protein</fullName>
    </recommendedName>
</protein>
<dbReference type="Pfam" id="PF01535">
    <property type="entry name" value="PPR"/>
    <property type="match status" value="1"/>
</dbReference>
<dbReference type="Pfam" id="PF13812">
    <property type="entry name" value="PPR_3"/>
    <property type="match status" value="1"/>
</dbReference>
<accession>A0A8T0IQX7</accession>
<dbReference type="InterPro" id="IPR002885">
    <property type="entry name" value="PPR_rpt"/>
</dbReference>
<feature type="repeat" description="PPR" evidence="3">
    <location>
        <begin position="211"/>
        <end position="245"/>
    </location>
</feature>
<feature type="repeat" description="PPR" evidence="3">
    <location>
        <begin position="566"/>
        <end position="600"/>
    </location>
</feature>
<keyword evidence="5" id="KW-1185">Reference proteome</keyword>
<evidence type="ECO:0000256" key="2">
    <source>
        <dbReference type="ARBA" id="ARBA00022737"/>
    </source>
</evidence>
<proteinExistence type="inferred from homology"/>